<reference evidence="1" key="1">
    <citation type="journal article" date="2014" name="Nat. Commun.">
        <title>The rainbow trout genome provides novel insights into evolution after whole-genome duplication in vertebrates.</title>
        <authorList>
            <person name="Berthelot C."/>
            <person name="Brunet F."/>
            <person name="Chalopin D."/>
            <person name="Juanchich A."/>
            <person name="Bernard M."/>
            <person name="Noel B."/>
            <person name="Bento P."/>
            <person name="Da Silva C."/>
            <person name="Labadie K."/>
            <person name="Alberti A."/>
            <person name="Aury J.M."/>
            <person name="Louis A."/>
            <person name="Dehais P."/>
            <person name="Bardou P."/>
            <person name="Montfort J."/>
            <person name="Klopp C."/>
            <person name="Cabau C."/>
            <person name="Gaspin C."/>
            <person name="Thorgaard G.H."/>
            <person name="Boussaha M."/>
            <person name="Quillet E."/>
            <person name="Guyomard R."/>
            <person name="Galiana D."/>
            <person name="Bobe J."/>
            <person name="Volff J.N."/>
            <person name="Genet C."/>
            <person name="Wincker P."/>
            <person name="Jaillon O."/>
            <person name="Roest Crollius H."/>
            <person name="Guiguen Y."/>
        </authorList>
    </citation>
    <scope>NUCLEOTIDE SEQUENCE [LARGE SCALE GENOMIC DNA]</scope>
</reference>
<protein>
    <submittedName>
        <fullName evidence="1">Uncharacterized protein</fullName>
    </submittedName>
</protein>
<accession>A0A060ZD50</accession>
<dbReference type="STRING" id="8022.A0A060ZD50"/>
<reference evidence="1" key="2">
    <citation type="submission" date="2014-03" db="EMBL/GenBank/DDBJ databases">
        <authorList>
            <person name="Genoscope - CEA"/>
        </authorList>
    </citation>
    <scope>NUCLEOTIDE SEQUENCE</scope>
</reference>
<gene>
    <name evidence="1" type="ORF">GSONMT00050189001</name>
</gene>
<proteinExistence type="predicted"/>
<dbReference type="EMBL" id="FR944033">
    <property type="protein sequence ID" value="CDQ99175.1"/>
    <property type="molecule type" value="Genomic_DNA"/>
</dbReference>
<dbReference type="Proteomes" id="UP000193380">
    <property type="component" value="Unassembled WGS sequence"/>
</dbReference>
<organism evidence="1 2">
    <name type="scientific">Oncorhynchus mykiss</name>
    <name type="common">Rainbow trout</name>
    <name type="synonym">Salmo gairdneri</name>
    <dbReference type="NCBI Taxonomy" id="8022"/>
    <lineage>
        <taxon>Eukaryota</taxon>
        <taxon>Metazoa</taxon>
        <taxon>Chordata</taxon>
        <taxon>Craniata</taxon>
        <taxon>Vertebrata</taxon>
        <taxon>Euteleostomi</taxon>
        <taxon>Actinopterygii</taxon>
        <taxon>Neopterygii</taxon>
        <taxon>Teleostei</taxon>
        <taxon>Protacanthopterygii</taxon>
        <taxon>Salmoniformes</taxon>
        <taxon>Salmonidae</taxon>
        <taxon>Salmoninae</taxon>
        <taxon>Oncorhynchus</taxon>
    </lineage>
</organism>
<dbReference type="Gene3D" id="3.60.40.10">
    <property type="entry name" value="PPM-type phosphatase domain"/>
    <property type="match status" value="1"/>
</dbReference>
<dbReference type="InterPro" id="IPR036457">
    <property type="entry name" value="PPM-type-like_dom_sf"/>
</dbReference>
<name>A0A060ZD50_ONCMY</name>
<sequence>MQNKLDQCLATDQSNIRGVLVLTTQTKLFLSVQSEVRKAVSCMECLMGLMGAECPASSLTELLLGQLKSTHTDSDVRRILSQAFDVVEKSYFETIGDALAEKATIISQLPEVSMALCHS</sequence>
<dbReference type="PaxDb" id="8022-A0A060ZD50"/>
<dbReference type="AlphaFoldDB" id="A0A060ZD50"/>
<evidence type="ECO:0000313" key="1">
    <source>
        <dbReference type="EMBL" id="CDQ99175.1"/>
    </source>
</evidence>
<evidence type="ECO:0000313" key="2">
    <source>
        <dbReference type="Proteomes" id="UP000193380"/>
    </source>
</evidence>